<keyword evidence="3" id="KW-1185">Reference proteome</keyword>
<protein>
    <submittedName>
        <fullName evidence="2">Uncharacterized protein</fullName>
    </submittedName>
</protein>
<dbReference type="AlphaFoldDB" id="A0AAV5JSP3"/>
<evidence type="ECO:0000313" key="3">
    <source>
        <dbReference type="Proteomes" id="UP001054252"/>
    </source>
</evidence>
<gene>
    <name evidence="2" type="ORF">SLEP1_g25942</name>
</gene>
<keyword evidence="1" id="KW-0472">Membrane</keyword>
<sequence>METTIEVTPLAVFVMSVMCLSVILVMFFYCYLAMVSRYLPCKPVGRCTRHGLELFALSFAVILQCFWGFTDTNLEVFSGFIMQIHTWYQLRRNPPDLGYLDLFLDLLMQVAVFACGDNKYALVATFVASLFIISYRFYYYSCPETSDLPVGNIQKLGTEKAC</sequence>
<comment type="caution">
    <text evidence="2">The sequence shown here is derived from an EMBL/GenBank/DDBJ whole genome shotgun (WGS) entry which is preliminary data.</text>
</comment>
<feature type="transmembrane region" description="Helical" evidence="1">
    <location>
        <begin position="52"/>
        <end position="70"/>
    </location>
</feature>
<name>A0AAV5JSP3_9ROSI</name>
<feature type="transmembrane region" description="Helical" evidence="1">
    <location>
        <begin position="12"/>
        <end position="32"/>
    </location>
</feature>
<evidence type="ECO:0000256" key="1">
    <source>
        <dbReference type="SAM" id="Phobius"/>
    </source>
</evidence>
<feature type="transmembrane region" description="Helical" evidence="1">
    <location>
        <begin position="120"/>
        <end position="139"/>
    </location>
</feature>
<proteinExistence type="predicted"/>
<keyword evidence="1" id="KW-1133">Transmembrane helix</keyword>
<reference evidence="2 3" key="1">
    <citation type="journal article" date="2021" name="Commun. Biol.">
        <title>The genome of Shorea leprosula (Dipterocarpaceae) highlights the ecological relevance of drought in aseasonal tropical rainforests.</title>
        <authorList>
            <person name="Ng K.K.S."/>
            <person name="Kobayashi M.J."/>
            <person name="Fawcett J.A."/>
            <person name="Hatakeyama M."/>
            <person name="Paape T."/>
            <person name="Ng C.H."/>
            <person name="Ang C.C."/>
            <person name="Tnah L.H."/>
            <person name="Lee C.T."/>
            <person name="Nishiyama T."/>
            <person name="Sese J."/>
            <person name="O'Brien M.J."/>
            <person name="Copetti D."/>
            <person name="Mohd Noor M.I."/>
            <person name="Ong R.C."/>
            <person name="Putra M."/>
            <person name="Sireger I.Z."/>
            <person name="Indrioko S."/>
            <person name="Kosugi Y."/>
            <person name="Izuno A."/>
            <person name="Isagi Y."/>
            <person name="Lee S.L."/>
            <person name="Shimizu K.K."/>
        </authorList>
    </citation>
    <scope>NUCLEOTIDE SEQUENCE [LARGE SCALE GENOMIC DNA]</scope>
    <source>
        <strain evidence="2">214</strain>
    </source>
</reference>
<keyword evidence="1" id="KW-0812">Transmembrane</keyword>
<accession>A0AAV5JSP3</accession>
<organism evidence="2 3">
    <name type="scientific">Rubroshorea leprosula</name>
    <dbReference type="NCBI Taxonomy" id="152421"/>
    <lineage>
        <taxon>Eukaryota</taxon>
        <taxon>Viridiplantae</taxon>
        <taxon>Streptophyta</taxon>
        <taxon>Embryophyta</taxon>
        <taxon>Tracheophyta</taxon>
        <taxon>Spermatophyta</taxon>
        <taxon>Magnoliopsida</taxon>
        <taxon>eudicotyledons</taxon>
        <taxon>Gunneridae</taxon>
        <taxon>Pentapetalae</taxon>
        <taxon>rosids</taxon>
        <taxon>malvids</taxon>
        <taxon>Malvales</taxon>
        <taxon>Dipterocarpaceae</taxon>
        <taxon>Rubroshorea</taxon>
    </lineage>
</organism>
<dbReference type="Proteomes" id="UP001054252">
    <property type="component" value="Unassembled WGS sequence"/>
</dbReference>
<dbReference type="EMBL" id="BPVZ01000042">
    <property type="protein sequence ID" value="GKV15140.1"/>
    <property type="molecule type" value="Genomic_DNA"/>
</dbReference>
<evidence type="ECO:0000313" key="2">
    <source>
        <dbReference type="EMBL" id="GKV15140.1"/>
    </source>
</evidence>